<dbReference type="FunFam" id="1.10.630.10:FF:000018">
    <property type="entry name" value="Cytochrome P450 monooxygenase"/>
    <property type="match status" value="1"/>
</dbReference>
<proteinExistence type="inferred from homology"/>
<dbReference type="InterPro" id="IPR002397">
    <property type="entry name" value="Cyt_P450_B"/>
</dbReference>
<dbReference type="GO" id="GO:0005506">
    <property type="term" value="F:iron ion binding"/>
    <property type="evidence" value="ECO:0007669"/>
    <property type="project" value="InterPro"/>
</dbReference>
<dbReference type="EMBL" id="CP010519">
    <property type="protein sequence ID" value="AJE87498.1"/>
    <property type="molecule type" value="Genomic_DNA"/>
</dbReference>
<organism evidence="8 9">
    <name type="scientific">Streptomyces albus (strain ATCC 21838 / DSM 41398 / FERM P-419 / JCM 4703 / NBRC 107858)</name>
    <dbReference type="NCBI Taxonomy" id="1081613"/>
    <lineage>
        <taxon>Bacteria</taxon>
        <taxon>Bacillati</taxon>
        <taxon>Actinomycetota</taxon>
        <taxon>Actinomycetes</taxon>
        <taxon>Kitasatosporales</taxon>
        <taxon>Streptomycetaceae</taxon>
        <taxon>Streptomyces</taxon>
    </lineage>
</organism>
<dbReference type="KEGG" id="sals:SLNWT_7122"/>
<evidence type="ECO:0000256" key="4">
    <source>
        <dbReference type="ARBA" id="ARBA00023002"/>
    </source>
</evidence>
<dbReference type="PROSITE" id="PS00086">
    <property type="entry name" value="CYTOCHROME_P450"/>
    <property type="match status" value="1"/>
</dbReference>
<keyword evidence="5 7" id="KW-0408">Iron</keyword>
<evidence type="ECO:0000256" key="7">
    <source>
        <dbReference type="RuleBase" id="RU000461"/>
    </source>
</evidence>
<dbReference type="InterPro" id="IPR036396">
    <property type="entry name" value="Cyt_P450_sf"/>
</dbReference>
<dbReference type="GO" id="GO:0020037">
    <property type="term" value="F:heme binding"/>
    <property type="evidence" value="ECO:0007669"/>
    <property type="project" value="InterPro"/>
</dbReference>
<dbReference type="GO" id="GO:0016705">
    <property type="term" value="F:oxidoreductase activity, acting on paired donors, with incorporation or reduction of molecular oxygen"/>
    <property type="evidence" value="ECO:0007669"/>
    <property type="project" value="InterPro"/>
</dbReference>
<accession>A0A0B5EXF3</accession>
<dbReference type="CDD" id="cd11029">
    <property type="entry name" value="CYP107-like"/>
    <property type="match status" value="1"/>
</dbReference>
<dbReference type="SUPFAM" id="SSF48264">
    <property type="entry name" value="Cytochrome P450"/>
    <property type="match status" value="1"/>
</dbReference>
<keyword evidence="6 7" id="KW-0503">Monooxygenase</keyword>
<dbReference type="PANTHER" id="PTHR46696:SF1">
    <property type="entry name" value="CYTOCHROME P450 YJIB-RELATED"/>
    <property type="match status" value="1"/>
</dbReference>
<evidence type="ECO:0000313" key="8">
    <source>
        <dbReference type="EMBL" id="AJE87498.1"/>
    </source>
</evidence>
<protein>
    <submittedName>
        <fullName evidence="8">Putative cytochrome P450</fullName>
    </submittedName>
</protein>
<dbReference type="PANTHER" id="PTHR46696">
    <property type="entry name" value="P450, PUTATIVE (EUROFUNG)-RELATED"/>
    <property type="match status" value="1"/>
</dbReference>
<comment type="similarity">
    <text evidence="1 7">Belongs to the cytochrome P450 family.</text>
</comment>
<keyword evidence="4 7" id="KW-0560">Oxidoreductase</keyword>
<keyword evidence="2 7" id="KW-0349">Heme</keyword>
<dbReference type="Proteomes" id="UP000031523">
    <property type="component" value="Chromosome"/>
</dbReference>
<keyword evidence="3 7" id="KW-0479">Metal-binding</keyword>
<dbReference type="GO" id="GO:0004497">
    <property type="term" value="F:monooxygenase activity"/>
    <property type="evidence" value="ECO:0007669"/>
    <property type="project" value="UniProtKB-KW"/>
</dbReference>
<evidence type="ECO:0000256" key="3">
    <source>
        <dbReference type="ARBA" id="ARBA00022723"/>
    </source>
</evidence>
<evidence type="ECO:0000256" key="6">
    <source>
        <dbReference type="ARBA" id="ARBA00023033"/>
    </source>
</evidence>
<dbReference type="PRINTS" id="PR00359">
    <property type="entry name" value="BP450"/>
</dbReference>
<evidence type="ECO:0000256" key="5">
    <source>
        <dbReference type="ARBA" id="ARBA00023004"/>
    </source>
</evidence>
<dbReference type="Gene3D" id="1.10.630.10">
    <property type="entry name" value="Cytochrome P450"/>
    <property type="match status" value="1"/>
</dbReference>
<sequence>MPEQQPLVLDPTGSNHHAEDDALRARGPATLVDILGVTVWSVSDPTLLTYLLSSAEVSKDPRHWPAGGQVAPTWPLALWITVDNMSTADEINHWRLRRPLAPTFGAHRVQAMAPAVENIVTTLLDALDAVPPGTTADLRAHLAAPLPLAVISQLMGIGERQRSAFALVVDGLVDTTLTPTQTKAATARLYELLDELIAAKRREPGHDMTSQLLATRDNDGGRALVGDEVRDTLLLMISAGYAPTVNAIDQAITALLTDPTQLAVLQRGDADWGDVVEETLRHEPPIRHLPLRYVLADIPLPDGQTIRTGEAILASYSAAGRHPDWHGDSADRFDATRKAKDHLAFGHGVHFCLGAPLARLEVATALRMLFDRFPHLELAVPPIELQPLASLISNGHRALPVRLRPTHT</sequence>
<reference evidence="8 9" key="1">
    <citation type="submission" date="2015-01" db="EMBL/GenBank/DDBJ databases">
        <title>Enhanced salinomycin production by adjusting the supply of polyketide extender units in Streptomyce albus DSM 41398.</title>
        <authorList>
            <person name="Lu C."/>
        </authorList>
    </citation>
    <scope>NUCLEOTIDE SEQUENCE [LARGE SCALE GENOMIC DNA]</scope>
    <source>
        <strain evidence="9">ATCC 21838 / DSM 41398 / FERM P-419 / JCM 4703 / NBRC 107858</strain>
    </source>
</reference>
<evidence type="ECO:0000313" key="9">
    <source>
        <dbReference type="Proteomes" id="UP000031523"/>
    </source>
</evidence>
<keyword evidence="9" id="KW-1185">Reference proteome</keyword>
<dbReference type="AlphaFoldDB" id="A0A0B5EXF3"/>
<evidence type="ECO:0000256" key="1">
    <source>
        <dbReference type="ARBA" id="ARBA00010617"/>
    </source>
</evidence>
<dbReference type="InterPro" id="IPR001128">
    <property type="entry name" value="Cyt_P450"/>
</dbReference>
<name>A0A0B5EXF3_STRA4</name>
<gene>
    <name evidence="8" type="ORF">SLNWT_7122</name>
</gene>
<dbReference type="InterPro" id="IPR017972">
    <property type="entry name" value="Cyt_P450_CS"/>
</dbReference>
<dbReference type="Pfam" id="PF00067">
    <property type="entry name" value="p450"/>
    <property type="match status" value="1"/>
</dbReference>
<evidence type="ECO:0000256" key="2">
    <source>
        <dbReference type="ARBA" id="ARBA00022617"/>
    </source>
</evidence>